<dbReference type="AlphaFoldDB" id="A0A068NVW1"/>
<gene>
    <name evidence="2" type="ORF">OP10G_2381</name>
</gene>
<evidence type="ECO:0000259" key="1">
    <source>
        <dbReference type="SMART" id="SM01321"/>
    </source>
</evidence>
<dbReference type="GO" id="GO:0043565">
    <property type="term" value="F:sequence-specific DNA binding"/>
    <property type="evidence" value="ECO:0007669"/>
    <property type="project" value="TreeGrafter"/>
</dbReference>
<dbReference type="OrthoDB" id="9791101at2"/>
<dbReference type="GO" id="GO:0006313">
    <property type="term" value="P:DNA transposition"/>
    <property type="evidence" value="ECO:0007669"/>
    <property type="project" value="InterPro"/>
</dbReference>
<dbReference type="Proteomes" id="UP000027982">
    <property type="component" value="Chromosome"/>
</dbReference>
<dbReference type="GO" id="GO:0004803">
    <property type="term" value="F:transposase activity"/>
    <property type="evidence" value="ECO:0007669"/>
    <property type="project" value="InterPro"/>
</dbReference>
<evidence type="ECO:0000313" key="2">
    <source>
        <dbReference type="EMBL" id="AIE85749.1"/>
    </source>
</evidence>
<dbReference type="InterPro" id="IPR052715">
    <property type="entry name" value="RAYT_transposase"/>
</dbReference>
<dbReference type="InterPro" id="IPR002686">
    <property type="entry name" value="Transposase_17"/>
</dbReference>
<evidence type="ECO:0000313" key="3">
    <source>
        <dbReference type="Proteomes" id="UP000027982"/>
    </source>
</evidence>
<dbReference type="SMART" id="SM01321">
    <property type="entry name" value="Y1_Tnp"/>
    <property type="match status" value="1"/>
</dbReference>
<feature type="domain" description="Transposase IS200-like" evidence="1">
    <location>
        <begin position="8"/>
        <end position="175"/>
    </location>
</feature>
<dbReference type="KEGG" id="fgi:OP10G_2381"/>
<dbReference type="eggNOG" id="COG1943">
    <property type="taxonomic scope" value="Bacteria"/>
</dbReference>
<accession>A0A068NVW1</accession>
<keyword evidence="3" id="KW-1185">Reference proteome</keyword>
<dbReference type="SUPFAM" id="SSF143422">
    <property type="entry name" value="Transposase IS200-like"/>
    <property type="match status" value="1"/>
</dbReference>
<protein>
    <recommendedName>
        <fullName evidence="1">Transposase IS200-like domain-containing protein</fullName>
    </recommendedName>
</protein>
<dbReference type="InterPro" id="IPR036515">
    <property type="entry name" value="Transposase_17_sf"/>
</dbReference>
<dbReference type="RefSeq" id="WP_084179130.1">
    <property type="nucleotide sequence ID" value="NZ_CP007139.1"/>
</dbReference>
<dbReference type="PANTHER" id="PTHR36966:SF1">
    <property type="entry name" value="REP-ASSOCIATED TYROSINE TRANSPOSASE"/>
    <property type="match status" value="1"/>
</dbReference>
<organism evidence="2 3">
    <name type="scientific">Fimbriimonas ginsengisoli Gsoil 348</name>
    <dbReference type="NCBI Taxonomy" id="661478"/>
    <lineage>
        <taxon>Bacteria</taxon>
        <taxon>Bacillati</taxon>
        <taxon>Armatimonadota</taxon>
        <taxon>Fimbriimonadia</taxon>
        <taxon>Fimbriimonadales</taxon>
        <taxon>Fimbriimonadaceae</taxon>
        <taxon>Fimbriimonas</taxon>
    </lineage>
</organism>
<name>A0A068NVW1_FIMGI</name>
<dbReference type="EMBL" id="CP007139">
    <property type="protein sequence ID" value="AIE85749.1"/>
    <property type="molecule type" value="Genomic_DNA"/>
</dbReference>
<dbReference type="STRING" id="661478.OP10G_2381"/>
<dbReference type="Gene3D" id="3.30.70.1290">
    <property type="entry name" value="Transposase IS200-like"/>
    <property type="match status" value="1"/>
</dbReference>
<dbReference type="PANTHER" id="PTHR36966">
    <property type="entry name" value="REP-ASSOCIATED TYROSINE TRANSPOSASE"/>
    <property type="match status" value="1"/>
</dbReference>
<reference evidence="2 3" key="1">
    <citation type="journal article" date="2014" name="PLoS ONE">
        <title>The first complete genome sequence of the class fimbriimonadia in the phylum armatimonadetes.</title>
        <authorList>
            <person name="Hu Z.Y."/>
            <person name="Wang Y.Z."/>
            <person name="Im W.T."/>
            <person name="Wang S.Y."/>
            <person name="Zhao G.P."/>
            <person name="Zheng H.J."/>
            <person name="Quan Z.X."/>
        </authorList>
    </citation>
    <scope>NUCLEOTIDE SEQUENCE [LARGE SCALE GENOMIC DNA]</scope>
    <source>
        <strain evidence="2">Gsoil 348</strain>
    </source>
</reference>
<dbReference type="HOGENOM" id="CLU_092744_0_0_0"/>
<sequence>MEPETAARQSCPHYVTLRLTDALPRTVMAAWHDDVDRRLHMLSEMKGRPLDPDEERTLVQRTIGKVERFLDSGRGSCVLSDERAAGLVESVLWNGDGERYRLHAWSVMPNHLHALVTPLGRRDIGDVLQEWKTETTRRVNQELRRAGGLWHPDVIDHEVDHPVEFARIRATVASNPEQAGLHEWPFAGEESRMKAPGLTMQ</sequence>
<proteinExistence type="predicted"/>